<dbReference type="AlphaFoldDB" id="A0A7R7ZJQ7"/>
<organism evidence="2 3">
    <name type="scientific">Aspergillus chevalieri</name>
    <name type="common">Eurotium chevalieri</name>
    <dbReference type="NCBI Taxonomy" id="182096"/>
    <lineage>
        <taxon>Eukaryota</taxon>
        <taxon>Fungi</taxon>
        <taxon>Dikarya</taxon>
        <taxon>Ascomycota</taxon>
        <taxon>Pezizomycotina</taxon>
        <taxon>Eurotiomycetes</taxon>
        <taxon>Eurotiomycetidae</taxon>
        <taxon>Eurotiales</taxon>
        <taxon>Aspergillaceae</taxon>
        <taxon>Aspergillus</taxon>
        <taxon>Aspergillus subgen. Aspergillus</taxon>
    </lineage>
</organism>
<dbReference type="RefSeq" id="XP_043132048.1">
    <property type="nucleotide sequence ID" value="XM_043284719.1"/>
</dbReference>
<feature type="domain" description="DUF4470" evidence="1">
    <location>
        <begin position="17"/>
        <end position="104"/>
    </location>
</feature>
<accession>A0A7R7ZJQ7</accession>
<reference evidence="2" key="1">
    <citation type="submission" date="2021-01" db="EMBL/GenBank/DDBJ databases">
        <authorList>
            <consortium name="Aspergillus chevalieri M1 genome sequencing consortium"/>
            <person name="Kazuki M."/>
            <person name="Futagami T."/>
        </authorList>
    </citation>
    <scope>NUCLEOTIDE SEQUENCE</scope>
    <source>
        <strain evidence="2">M1</strain>
    </source>
</reference>
<sequence length="1158" mass="129848">MMVTPTHLLTDTFFYAIGNTPAVNLTSSVPPDQDADILLLGCGDVRNILFSIYMGMGNGRRIDFTCCDIQPEIIARNIILFTLILDDTGGDNVERIWNIYYHVIVDDASLNTLRKQASKLLKEAATATEWNKTRYGAILRFCDSYTFSQVLKLWKFYALQPSHGQSFKKQQEKLRNSTKKANEIQRDIVGDKLVYTGLLSAAPQMNFVAMKDVANSYKTFWRTGSSKLNQARTRANRNPMFGTTDSRHILHYGTDPVIGYHLSTAYAELSEDSPLKTDASKAKKMGTCFSMAFEQFRAFTKALRKSASYLTLRFVITDAMALCHTFQHMQIHESSNSAGWYRSFRTWQPLVLDNRDYFAEGTNTVAPLSFDVIDTSNLMDHLGCLNLLTAAGALLKQIPTSTLSTEVLVPREVNMDEFKKNLLFGDIPTVALLLSLNPVENWTGATSRAGSPTRQSQFILHWKSTAIYDKETANPSLSFESKELAGFLFQVYKRMFSNENPTGWLSGIQDRLQRQAYAHYTRSSFVAILSLIRRRNMVVWDDFMRELYNLILNDPSIKFGASYVAEMIAYLDVLGLRPMPDTELPSRLAVNSPQCPLQHWEHVPSSLCVTMIIPREKLRLFERASSKGGPVVQMVLRDMEMDVQSFYLNIQAGFGHLRVLGERYSEDLALEIEEDRRNWDGTAPMIVSAVVPSWVVLQKVDLSTEVIFALNQSLYSFAAFGNKLGLELAISKSTLASEDVYITKNRPNMSTHVSFSGISSSPSVEDVKHFSTTSSESDKEETQTQFHARLTTDQSKLESIMAHIDILPGQLQNVLQSGAGVKAIQSSLFEVSISFDTGTLIKKVQFPTPISMNGSKTLVAQKPSYVEFIAPVPPQKEISDRPDSLYPMVHGRTFVELRTPHYVSLDRLPILSRMNAAGMSWLLPHLSSMFSLSGHDTQETQVKSGSKSGDVRVNFKDSLLALFSCSTGMNGVRRHDVLALNSPEEGGVHMLIFVSSLRLDMSCQHVVLDVAVLPLSLDTIPKMVPLLNTVKQRGFLSITVDKSELLQWKHALPAMVERCRDWNHKPSCEYLTSGKIPVSVEFGQQPLCSCGKGRFPRSYKTALPGIWKEMSKHAVRAAIAPVFPYPSLSTNSSSTNQMNRVRGKFQGLLMALLKRLRR</sequence>
<gene>
    <name evidence="2" type="ORF">ACHE_10928S</name>
</gene>
<name>A0A7R7ZJQ7_ASPCH</name>
<dbReference type="GeneID" id="66977885"/>
<dbReference type="EMBL" id="AP024416">
    <property type="protein sequence ID" value="BCR83526.1"/>
    <property type="molecule type" value="Genomic_DNA"/>
</dbReference>
<evidence type="ECO:0000259" key="1">
    <source>
        <dbReference type="Pfam" id="PF14737"/>
    </source>
</evidence>
<reference evidence="2" key="2">
    <citation type="submission" date="2021-02" db="EMBL/GenBank/DDBJ databases">
        <title>Aspergillus chevalieri M1 genome sequence.</title>
        <authorList>
            <person name="Kadooka C."/>
            <person name="Mori K."/>
            <person name="Futagami T."/>
        </authorList>
    </citation>
    <scope>NUCLEOTIDE SEQUENCE</scope>
    <source>
        <strain evidence="2">M1</strain>
    </source>
</reference>
<evidence type="ECO:0000313" key="3">
    <source>
        <dbReference type="Proteomes" id="UP000637239"/>
    </source>
</evidence>
<dbReference type="Pfam" id="PF14737">
    <property type="entry name" value="DUF4470"/>
    <property type="match status" value="1"/>
</dbReference>
<protein>
    <recommendedName>
        <fullName evidence="1">DUF4470 domain-containing protein</fullName>
    </recommendedName>
</protein>
<dbReference type="Proteomes" id="UP000637239">
    <property type="component" value="Chromosome 1"/>
</dbReference>
<dbReference type="KEGG" id="ache:ACHE_10928S"/>
<proteinExistence type="predicted"/>
<evidence type="ECO:0000313" key="2">
    <source>
        <dbReference type="EMBL" id="BCR83526.1"/>
    </source>
</evidence>
<keyword evidence="3" id="KW-1185">Reference proteome</keyword>
<dbReference type="InterPro" id="IPR027974">
    <property type="entry name" value="DUF4470"/>
</dbReference>